<dbReference type="EMBL" id="CALSBS010000003">
    <property type="protein sequence ID" value="CAH6636383.1"/>
    <property type="molecule type" value="Genomic_DNA"/>
</dbReference>
<name>A0ABN8T7I3_9ENTR</name>
<feature type="transmembrane region" description="Helical" evidence="1">
    <location>
        <begin position="424"/>
        <end position="452"/>
    </location>
</feature>
<dbReference type="Proteomes" id="UP001152651">
    <property type="component" value="Unassembled WGS sequence"/>
</dbReference>
<evidence type="ECO:0000259" key="2">
    <source>
        <dbReference type="SMART" id="SM00481"/>
    </source>
</evidence>
<accession>A0ABN8T7I3</accession>
<dbReference type="SUPFAM" id="SSF89550">
    <property type="entry name" value="PHP domain-like"/>
    <property type="match status" value="1"/>
</dbReference>
<sequence length="456" mass="50928">MRIRFAFSSEPFEVQSATFTVQHATCIDIFLADVPFEHLFLVLKDPEQQTRALLTCKTRTKHFIVSESAASSSNNTLAGKILPGNWTITFVRPALHVGAVVLDVIPGDTPTGVTTPDNFSVLSQRSNRVLQHGEKWYRGDLHCHSYYSDGRVSLSDICDSAEDNGFDYLAVTDHSVITTRLPHRPFLVLPATELTLDNEVHYNAFGFNKLIDYGHYFSWQNVSKNTILTQLFHDLSGEGVLISINHPFSEGMTLQHDFDVRDIHLFEVINAPHLAGHPIDNDKAIRFYDFLWNQGFRLTATGGSDAHKPDGNGVYPLGKPTTAIFSRELSIAGLLAGLRAGRTTISNEVDCQLHLRQSGRTIYPGDEVSGEVNFAASCSAHALSWRLMKNGDCVEETYAQTFIRNISLQKGDVIRLEARRNEEIVFFMTPIYCGITLPSVFQFAALLAQFLLTQKD</sequence>
<dbReference type="InterPro" id="IPR003141">
    <property type="entry name" value="Pol/His_phosphatase_N"/>
</dbReference>
<dbReference type="SMART" id="SM00481">
    <property type="entry name" value="POLIIIAc"/>
    <property type="match status" value="1"/>
</dbReference>
<evidence type="ECO:0000313" key="4">
    <source>
        <dbReference type="Proteomes" id="UP001152651"/>
    </source>
</evidence>
<dbReference type="NCBIfam" id="NF038032">
    <property type="entry name" value="CehA_McbA_metalo"/>
    <property type="match status" value="1"/>
</dbReference>
<keyword evidence="4" id="KW-1185">Reference proteome</keyword>
<evidence type="ECO:0000313" key="3">
    <source>
        <dbReference type="EMBL" id="CAH6636383.1"/>
    </source>
</evidence>
<dbReference type="Pfam" id="PF02811">
    <property type="entry name" value="PHP"/>
    <property type="match status" value="1"/>
</dbReference>
<keyword evidence="1" id="KW-1133">Transmembrane helix</keyword>
<dbReference type="RefSeq" id="WP_253897280.1">
    <property type="nucleotide sequence ID" value="NZ_CALSBS010000003.1"/>
</dbReference>
<gene>
    <name evidence="3" type="ORF">FBBNIHIM_06075</name>
</gene>
<dbReference type="InterPro" id="IPR004013">
    <property type="entry name" value="PHP_dom"/>
</dbReference>
<evidence type="ECO:0000256" key="1">
    <source>
        <dbReference type="SAM" id="Phobius"/>
    </source>
</evidence>
<proteinExistence type="predicted"/>
<feature type="domain" description="Polymerase/histidinol phosphatase N-terminal" evidence="2">
    <location>
        <begin position="139"/>
        <end position="198"/>
    </location>
</feature>
<reference evidence="3" key="1">
    <citation type="submission" date="2022-05" db="EMBL/GenBank/DDBJ databases">
        <authorList>
            <person name="Blom J."/>
        </authorList>
    </citation>
    <scope>NUCLEOTIDE SEQUENCE</scope>
    <source>
        <strain evidence="3">Type strain: CPO20170097</strain>
    </source>
</reference>
<comment type="caution">
    <text evidence="3">The sequence shown here is derived from an EMBL/GenBank/DDBJ whole genome shotgun (WGS) entry which is preliminary data.</text>
</comment>
<dbReference type="PANTHER" id="PTHR42924:SF3">
    <property type="entry name" value="POLYMERASE_HISTIDINOL PHOSPHATASE N-TERMINAL DOMAIN-CONTAINING PROTEIN"/>
    <property type="match status" value="1"/>
</dbReference>
<dbReference type="Gene3D" id="3.20.20.140">
    <property type="entry name" value="Metal-dependent hydrolases"/>
    <property type="match status" value="1"/>
</dbReference>
<organism evidence="3 4">
    <name type="scientific">Pseudocitrobacter vendiensis</name>
    <dbReference type="NCBI Taxonomy" id="2488306"/>
    <lineage>
        <taxon>Bacteria</taxon>
        <taxon>Pseudomonadati</taxon>
        <taxon>Pseudomonadota</taxon>
        <taxon>Gammaproteobacteria</taxon>
        <taxon>Enterobacterales</taxon>
        <taxon>Enterobacteriaceae</taxon>
        <taxon>Pseudocitrobacter</taxon>
    </lineage>
</organism>
<dbReference type="InterPro" id="IPR016195">
    <property type="entry name" value="Pol/histidinol_Pase-like"/>
</dbReference>
<keyword evidence="1" id="KW-0472">Membrane</keyword>
<dbReference type="PANTHER" id="PTHR42924">
    <property type="entry name" value="EXONUCLEASE"/>
    <property type="match status" value="1"/>
</dbReference>
<protein>
    <submittedName>
        <fullName evidence="3">POLIIIAc domain-containing protein</fullName>
    </submittedName>
</protein>
<dbReference type="InterPro" id="IPR052018">
    <property type="entry name" value="PHP_domain"/>
</dbReference>
<keyword evidence="1" id="KW-0812">Transmembrane</keyword>